<keyword evidence="11" id="KW-1185">Reference proteome</keyword>
<feature type="transmembrane region" description="Helical" evidence="7">
    <location>
        <begin position="434"/>
        <end position="455"/>
    </location>
</feature>
<feature type="transmembrane region" description="Helical" evidence="7">
    <location>
        <begin position="54"/>
        <end position="80"/>
    </location>
</feature>
<evidence type="ECO:0000256" key="3">
    <source>
        <dbReference type="ARBA" id="ARBA00022679"/>
    </source>
</evidence>
<feature type="transmembrane region" description="Helical" evidence="7">
    <location>
        <begin position="570"/>
        <end position="592"/>
    </location>
</feature>
<dbReference type="Pfam" id="PF00535">
    <property type="entry name" value="Glycos_transf_2"/>
    <property type="match status" value="1"/>
</dbReference>
<dbReference type="InterPro" id="IPR029044">
    <property type="entry name" value="Nucleotide-diphossugar_trans"/>
</dbReference>
<dbReference type="PANTHER" id="PTHR43867">
    <property type="entry name" value="CELLULOSE SYNTHASE CATALYTIC SUBUNIT A [UDP-FORMING]"/>
    <property type="match status" value="1"/>
</dbReference>
<evidence type="ECO:0000256" key="7">
    <source>
        <dbReference type="SAM" id="Phobius"/>
    </source>
</evidence>
<evidence type="ECO:0000256" key="6">
    <source>
        <dbReference type="ARBA" id="ARBA00023136"/>
    </source>
</evidence>
<dbReference type="Pfam" id="PF13632">
    <property type="entry name" value="Glyco_trans_2_3"/>
    <property type="match status" value="1"/>
</dbReference>
<keyword evidence="4 7" id="KW-0812">Transmembrane</keyword>
<organism evidence="10 11">
    <name type="scientific">Ramlibacter albus</name>
    <dbReference type="NCBI Taxonomy" id="2079448"/>
    <lineage>
        <taxon>Bacteria</taxon>
        <taxon>Pseudomonadati</taxon>
        <taxon>Pseudomonadota</taxon>
        <taxon>Betaproteobacteria</taxon>
        <taxon>Burkholderiales</taxon>
        <taxon>Comamonadaceae</taxon>
        <taxon>Ramlibacter</taxon>
    </lineage>
</organism>
<feature type="domain" description="Glycosyltransferase 2-like" evidence="9">
    <location>
        <begin position="277"/>
        <end position="468"/>
    </location>
</feature>
<dbReference type="RefSeq" id="WP_187080690.1">
    <property type="nucleotide sequence ID" value="NZ_JACORU010000002.1"/>
</dbReference>
<evidence type="ECO:0000256" key="1">
    <source>
        <dbReference type="ARBA" id="ARBA00004141"/>
    </source>
</evidence>
<dbReference type="PANTHER" id="PTHR43867:SF2">
    <property type="entry name" value="CELLULOSE SYNTHASE CATALYTIC SUBUNIT A [UDP-FORMING]"/>
    <property type="match status" value="1"/>
</dbReference>
<keyword evidence="6 7" id="KW-0472">Membrane</keyword>
<comment type="subcellular location">
    <subcellularLocation>
        <location evidence="1">Membrane</location>
        <topology evidence="1">Multi-pass membrane protein</topology>
    </subcellularLocation>
</comment>
<reference evidence="10" key="1">
    <citation type="submission" date="2020-08" db="EMBL/GenBank/DDBJ databases">
        <title>Ramlibacter sp. GTP1 16S ribosomal RNA gene genome sequencing and assembly.</title>
        <authorList>
            <person name="Kang M."/>
        </authorList>
    </citation>
    <scope>NUCLEOTIDE SEQUENCE</scope>
    <source>
        <strain evidence="10">GTP1</strain>
    </source>
</reference>
<evidence type="ECO:0000256" key="4">
    <source>
        <dbReference type="ARBA" id="ARBA00022692"/>
    </source>
</evidence>
<evidence type="ECO:0000313" key="11">
    <source>
        <dbReference type="Proteomes" id="UP000596827"/>
    </source>
</evidence>
<protein>
    <submittedName>
        <fullName evidence="10">Glycosyltransferase</fullName>
    </submittedName>
</protein>
<comment type="caution">
    <text evidence="10">The sequence shown here is derived from an EMBL/GenBank/DDBJ whole genome shotgun (WGS) entry which is preliminary data.</text>
</comment>
<dbReference type="InterPro" id="IPR001173">
    <property type="entry name" value="Glyco_trans_2-like"/>
</dbReference>
<dbReference type="Gene3D" id="3.90.550.10">
    <property type="entry name" value="Spore Coat Polysaccharide Biosynthesis Protein SpsA, Chain A"/>
    <property type="match status" value="1"/>
</dbReference>
<dbReference type="InterPro" id="IPR050321">
    <property type="entry name" value="Glycosyltr_2/OpgH_subfam"/>
</dbReference>
<name>A0A923M7H3_9BURK</name>
<dbReference type="Proteomes" id="UP000596827">
    <property type="component" value="Unassembled WGS sequence"/>
</dbReference>
<dbReference type="CDD" id="cd06421">
    <property type="entry name" value="CESA_CelA_like"/>
    <property type="match status" value="1"/>
</dbReference>
<feature type="transmembrane region" description="Helical" evidence="7">
    <location>
        <begin position="25"/>
        <end position="42"/>
    </location>
</feature>
<keyword evidence="5 7" id="KW-1133">Transmembrane helix</keyword>
<evidence type="ECO:0000259" key="8">
    <source>
        <dbReference type="Pfam" id="PF00535"/>
    </source>
</evidence>
<gene>
    <name evidence="10" type="ORF">H8R02_07125</name>
</gene>
<feature type="transmembrane region" description="Helical" evidence="7">
    <location>
        <begin position="467"/>
        <end position="490"/>
    </location>
</feature>
<dbReference type="GO" id="GO:0005886">
    <property type="term" value="C:plasma membrane"/>
    <property type="evidence" value="ECO:0007669"/>
    <property type="project" value="TreeGrafter"/>
</dbReference>
<feature type="domain" description="Glycosyltransferase 2-like" evidence="8">
    <location>
        <begin position="112"/>
        <end position="256"/>
    </location>
</feature>
<dbReference type="EMBL" id="JACORU010000002">
    <property type="protein sequence ID" value="MBC5764214.1"/>
    <property type="molecule type" value="Genomic_DNA"/>
</dbReference>
<feature type="transmembrane region" description="Helical" evidence="7">
    <location>
        <begin position="537"/>
        <end position="558"/>
    </location>
</feature>
<sequence length="600" mass="68633">MSFYFEAFEDRRPPPPLPWSPRLELAWQFLVIVALVLGANYIRWRWTDSLNPDALWFAIPLALAETLAYIGLVLFTFNLWQVRDFPMREPPRSIAECVDEPGAPERPVSVDVFITTYNEEEELVRISIRDAKKLTYPHPVDLRVHVLDDGRRPTMKAVADEEGVNYITRSNNVGFKAGNLRNAMELTSGDFIVICDADTRLFPTYLEHTLGYFRDKDVAWVQTPQWFYDIPEGRRLPVVLGSRLGGFGRVLGRGVERVIGPVRIGQDPFVNDPQMFYDVIMRRRNWCSASFCCGAGSVHRREAVMQAALRSFGLAVDKEVDRYSREIEDEQLRGDFADAMRTQVVLEKELTPYKFHVSEDIYTSIVLHSDEARRWKSVLHPQVESRMLSPQDLLTWMIQRFKYAGGTLDIAFHDNPLFKGRMSLAQRAMYLTTIWSYLGCLWNIVFLVAPIIYLFSGIAPLSAYSTAFYLHALPFILMTELAFLVGTWGIRTWDGKSSYLSFFPVNFRALWTVLRGEKIKFHVTPKDRQEGNFLNLVMPQVAIIVLTLAGLAYAAFRVFVQGAEHELPNLVVNVAWGLNNVFAMLPLVRAAVWEPEGLPA</sequence>
<dbReference type="AlphaFoldDB" id="A0A923M7H3"/>
<keyword evidence="2" id="KW-0328">Glycosyltransferase</keyword>
<accession>A0A923M7H3</accession>
<dbReference type="SUPFAM" id="SSF53448">
    <property type="entry name" value="Nucleotide-diphospho-sugar transferases"/>
    <property type="match status" value="1"/>
</dbReference>
<keyword evidence="3" id="KW-0808">Transferase</keyword>
<proteinExistence type="predicted"/>
<evidence type="ECO:0000259" key="9">
    <source>
        <dbReference type="Pfam" id="PF13632"/>
    </source>
</evidence>
<evidence type="ECO:0000256" key="2">
    <source>
        <dbReference type="ARBA" id="ARBA00022676"/>
    </source>
</evidence>
<evidence type="ECO:0000256" key="5">
    <source>
        <dbReference type="ARBA" id="ARBA00022989"/>
    </source>
</evidence>
<evidence type="ECO:0000313" key="10">
    <source>
        <dbReference type="EMBL" id="MBC5764214.1"/>
    </source>
</evidence>
<dbReference type="GO" id="GO:0016758">
    <property type="term" value="F:hexosyltransferase activity"/>
    <property type="evidence" value="ECO:0007669"/>
    <property type="project" value="TreeGrafter"/>
</dbReference>